<keyword evidence="3" id="KW-1185">Reference proteome</keyword>
<organism evidence="2 3">
    <name type="scientific">Vespula germanica</name>
    <name type="common">German yellow jacket</name>
    <name type="synonym">Paravespula germanica</name>
    <dbReference type="NCBI Taxonomy" id="30212"/>
    <lineage>
        <taxon>Eukaryota</taxon>
        <taxon>Metazoa</taxon>
        <taxon>Ecdysozoa</taxon>
        <taxon>Arthropoda</taxon>
        <taxon>Hexapoda</taxon>
        <taxon>Insecta</taxon>
        <taxon>Pterygota</taxon>
        <taxon>Neoptera</taxon>
        <taxon>Endopterygota</taxon>
        <taxon>Hymenoptera</taxon>
        <taxon>Apocrita</taxon>
        <taxon>Aculeata</taxon>
        <taxon>Vespoidea</taxon>
        <taxon>Vespidae</taxon>
        <taxon>Vespinae</taxon>
        <taxon>Vespula</taxon>
    </lineage>
</organism>
<protein>
    <submittedName>
        <fullName evidence="2">Uncharacterized protein</fullName>
    </submittedName>
</protein>
<evidence type="ECO:0000313" key="3">
    <source>
        <dbReference type="Proteomes" id="UP000617340"/>
    </source>
</evidence>
<keyword evidence="1" id="KW-1133">Transmembrane helix</keyword>
<proteinExistence type="predicted"/>
<gene>
    <name evidence="2" type="ORF">HZH68_014106</name>
</gene>
<dbReference type="Proteomes" id="UP000617340">
    <property type="component" value="Unassembled WGS sequence"/>
</dbReference>
<accession>A0A834JCE5</accession>
<reference evidence="2" key="1">
    <citation type="journal article" date="2020" name="G3 (Bethesda)">
        <title>High-Quality Assemblies for Three Invasive Social Wasps from the &lt;i&gt;Vespula&lt;/i&gt; Genus.</title>
        <authorList>
            <person name="Harrop T.W.R."/>
            <person name="Guhlin J."/>
            <person name="McLaughlin G.M."/>
            <person name="Permina E."/>
            <person name="Stockwell P."/>
            <person name="Gilligan J."/>
            <person name="Le Lec M.F."/>
            <person name="Gruber M.A.M."/>
            <person name="Quinn O."/>
            <person name="Lovegrove M."/>
            <person name="Duncan E.J."/>
            <person name="Remnant E.J."/>
            <person name="Van Eeckhoven J."/>
            <person name="Graham B."/>
            <person name="Knapp R.A."/>
            <person name="Langford K.W."/>
            <person name="Kronenberg Z."/>
            <person name="Press M.O."/>
            <person name="Eacker S.M."/>
            <person name="Wilson-Rankin E.E."/>
            <person name="Purcell J."/>
            <person name="Lester P.J."/>
            <person name="Dearden P.K."/>
        </authorList>
    </citation>
    <scope>NUCLEOTIDE SEQUENCE</scope>
    <source>
        <strain evidence="2">Linc-1</strain>
    </source>
</reference>
<evidence type="ECO:0000256" key="1">
    <source>
        <dbReference type="SAM" id="Phobius"/>
    </source>
</evidence>
<keyword evidence="1" id="KW-0472">Membrane</keyword>
<name>A0A834JCE5_VESGE</name>
<keyword evidence="1" id="KW-0812">Transmembrane</keyword>
<sequence>MGKVFRSGDRKAKLMHQNVGSPDISQAVPSSRSSSVVVVVIVVVAVVVIAAVVVVIGAIVMIIKEVPRNVDTPKSTAQHFDKKTGVSMTILPRAEEGSDVLDRGVDW</sequence>
<evidence type="ECO:0000313" key="2">
    <source>
        <dbReference type="EMBL" id="KAF7384494.1"/>
    </source>
</evidence>
<dbReference type="EMBL" id="JACSDZ010000017">
    <property type="protein sequence ID" value="KAF7384494.1"/>
    <property type="molecule type" value="Genomic_DNA"/>
</dbReference>
<dbReference type="AlphaFoldDB" id="A0A834JCE5"/>
<comment type="caution">
    <text evidence="2">The sequence shown here is derived from an EMBL/GenBank/DDBJ whole genome shotgun (WGS) entry which is preliminary data.</text>
</comment>
<feature type="transmembrane region" description="Helical" evidence="1">
    <location>
        <begin position="36"/>
        <end position="63"/>
    </location>
</feature>